<organism evidence="3 4">
    <name type="scientific">Sclerotinia nivalis</name>
    <dbReference type="NCBI Taxonomy" id="352851"/>
    <lineage>
        <taxon>Eukaryota</taxon>
        <taxon>Fungi</taxon>
        <taxon>Dikarya</taxon>
        <taxon>Ascomycota</taxon>
        <taxon>Pezizomycotina</taxon>
        <taxon>Leotiomycetes</taxon>
        <taxon>Helotiales</taxon>
        <taxon>Sclerotiniaceae</taxon>
        <taxon>Sclerotinia</taxon>
    </lineage>
</organism>
<name>A0A9X0AA89_9HELO</name>
<protein>
    <submittedName>
        <fullName evidence="3">Uncharacterized protein</fullName>
    </submittedName>
</protein>
<keyword evidence="1" id="KW-0175">Coiled coil</keyword>
<reference evidence="3" key="1">
    <citation type="submission" date="2022-11" db="EMBL/GenBank/DDBJ databases">
        <title>Genome Resource of Sclerotinia nivalis Strain SnTB1, a Plant Pathogen Isolated from American Ginseng.</title>
        <authorList>
            <person name="Fan S."/>
        </authorList>
    </citation>
    <scope>NUCLEOTIDE SEQUENCE</scope>
    <source>
        <strain evidence="3">SnTB1</strain>
    </source>
</reference>
<evidence type="ECO:0000256" key="1">
    <source>
        <dbReference type="SAM" id="Coils"/>
    </source>
</evidence>
<feature type="region of interest" description="Disordered" evidence="2">
    <location>
        <begin position="1"/>
        <end position="59"/>
    </location>
</feature>
<proteinExistence type="predicted"/>
<evidence type="ECO:0000256" key="2">
    <source>
        <dbReference type="SAM" id="MobiDB-lite"/>
    </source>
</evidence>
<keyword evidence="4" id="KW-1185">Reference proteome</keyword>
<dbReference type="AlphaFoldDB" id="A0A9X0AA89"/>
<feature type="compositionally biased region" description="Basic and acidic residues" evidence="2">
    <location>
        <begin position="28"/>
        <end position="38"/>
    </location>
</feature>
<gene>
    <name evidence="3" type="ORF">OCU04_012001</name>
</gene>
<dbReference type="Proteomes" id="UP001152300">
    <property type="component" value="Unassembled WGS sequence"/>
</dbReference>
<dbReference type="EMBL" id="JAPEIS010000015">
    <property type="protein sequence ID" value="KAJ8059021.1"/>
    <property type="molecule type" value="Genomic_DNA"/>
</dbReference>
<evidence type="ECO:0000313" key="3">
    <source>
        <dbReference type="EMBL" id="KAJ8059021.1"/>
    </source>
</evidence>
<sequence length="250" mass="28756">MASCGRIDRPNEHEEKGVKIDKKRKYKSPKEMKPKTESGDDDFYSDEEGKSQVLSLHSTDAGRCKLGSNTFVESDSEDEVSLKKPKFTVKKFPQKKVCAVVKLSSNLRQHEHERGLPRRLAELKTAIENLSDDWDVIMRAHEVSTVDALHNKIKETDDLISGLEDTLTIDVLHEQIEKRDEEISKLKDKITTTDALHKTMEEKDAIISELRDANERLQRDFAQQADKVKVFEEWKSFMKLTLDLEASEKK</sequence>
<feature type="coiled-coil region" evidence="1">
    <location>
        <begin position="169"/>
        <end position="227"/>
    </location>
</feature>
<feature type="compositionally biased region" description="Basic and acidic residues" evidence="2">
    <location>
        <begin position="1"/>
        <end position="20"/>
    </location>
</feature>
<comment type="caution">
    <text evidence="3">The sequence shown here is derived from an EMBL/GenBank/DDBJ whole genome shotgun (WGS) entry which is preliminary data.</text>
</comment>
<evidence type="ECO:0000313" key="4">
    <source>
        <dbReference type="Proteomes" id="UP001152300"/>
    </source>
</evidence>
<dbReference type="OrthoDB" id="3548920at2759"/>
<accession>A0A9X0AA89</accession>